<gene>
    <name evidence="2" type="ORF">S03H2_29630</name>
</gene>
<feature type="domain" description="FAD dependent oxidoreductase" evidence="1">
    <location>
        <begin position="10"/>
        <end position="87"/>
    </location>
</feature>
<accession>X1FWR2</accession>
<reference evidence="2" key="1">
    <citation type="journal article" date="2014" name="Front. Microbiol.">
        <title>High frequency of phylogenetically diverse reductive dehalogenase-homologous genes in deep subseafloor sedimentary metagenomes.</title>
        <authorList>
            <person name="Kawai M."/>
            <person name="Futagami T."/>
            <person name="Toyoda A."/>
            <person name="Takaki Y."/>
            <person name="Nishi S."/>
            <person name="Hori S."/>
            <person name="Arai W."/>
            <person name="Tsubouchi T."/>
            <person name="Morono Y."/>
            <person name="Uchiyama I."/>
            <person name="Ito T."/>
            <person name="Fujiyama A."/>
            <person name="Inagaki F."/>
            <person name="Takami H."/>
        </authorList>
    </citation>
    <scope>NUCLEOTIDE SEQUENCE</scope>
    <source>
        <strain evidence="2">Expedition CK06-06</strain>
    </source>
</reference>
<dbReference type="InterPro" id="IPR036188">
    <property type="entry name" value="FAD/NAD-bd_sf"/>
</dbReference>
<evidence type="ECO:0000313" key="2">
    <source>
        <dbReference type="EMBL" id="GAH50071.1"/>
    </source>
</evidence>
<comment type="caution">
    <text evidence="2">The sequence shown here is derived from an EMBL/GenBank/DDBJ whole genome shotgun (WGS) entry which is preliminary data.</text>
</comment>
<sequence length="124" mass="13864">FEKEENPLDDTQADPRVYEYDQYLVLSEYLPILKDQPLTNQWAGYYAMNTMDKNPVVFKPNGIKGLIVVTSGSGSGIMKADAVGRIAYALYCGKENAELFGGKEFKVSRLGLKSRDVDKEAFVI</sequence>
<evidence type="ECO:0000259" key="1">
    <source>
        <dbReference type="Pfam" id="PF01266"/>
    </source>
</evidence>
<protein>
    <recommendedName>
        <fullName evidence="1">FAD dependent oxidoreductase domain-containing protein</fullName>
    </recommendedName>
</protein>
<dbReference type="InterPro" id="IPR006076">
    <property type="entry name" value="FAD-dep_OxRdtase"/>
</dbReference>
<name>X1FWR2_9ZZZZ</name>
<dbReference type="EMBL" id="BARU01017896">
    <property type="protein sequence ID" value="GAH50071.1"/>
    <property type="molecule type" value="Genomic_DNA"/>
</dbReference>
<dbReference type="Gene3D" id="3.50.50.60">
    <property type="entry name" value="FAD/NAD(P)-binding domain"/>
    <property type="match status" value="1"/>
</dbReference>
<dbReference type="AlphaFoldDB" id="X1FWR2"/>
<organism evidence="2">
    <name type="scientific">marine sediment metagenome</name>
    <dbReference type="NCBI Taxonomy" id="412755"/>
    <lineage>
        <taxon>unclassified sequences</taxon>
        <taxon>metagenomes</taxon>
        <taxon>ecological metagenomes</taxon>
    </lineage>
</organism>
<dbReference type="Pfam" id="PF01266">
    <property type="entry name" value="DAO"/>
    <property type="match status" value="1"/>
</dbReference>
<feature type="non-terminal residue" evidence="2">
    <location>
        <position position="1"/>
    </location>
</feature>
<proteinExistence type="predicted"/>